<name>A0A2N5UL12_9BASI</name>
<dbReference type="AlphaFoldDB" id="A0A2N5UL12"/>
<comment type="caution">
    <text evidence="2">The sequence shown here is derived from an EMBL/GenBank/DDBJ whole genome shotgun (WGS) entry which is preliminary data.</text>
</comment>
<dbReference type="Proteomes" id="UP000235392">
    <property type="component" value="Unassembled WGS sequence"/>
</dbReference>
<gene>
    <name evidence="2" type="ORF">PCASD_10369</name>
</gene>
<dbReference type="EMBL" id="PGCI01000128">
    <property type="protein sequence ID" value="PLW38459.1"/>
    <property type="molecule type" value="Genomic_DNA"/>
</dbReference>
<accession>A0A2N5UL12</accession>
<sequence>MARTFHSSNSAPQSELPSKKPRDSGSNSDSQRSLVAKVLSTNPATALANTTNFLASATKLAKATPLALLDRVAPLTTTAPQVTNLPLVTPLAPLPSRGYAEPLSNNLILMGLDKIDQLEMEPAYLPDQGIAPSEVCSQAPSTNIASQRSTPVPHPVERQAFTVTRREAPPPLMAGSTTPIPTRPLAPMSAHHRGRDMSIDPSPYNHVAIRGREMSVDTEMPAQDELTTISNIFQGQWLLFVNAKEANSYWLMRIALNQAISTQDTLTNLFGTQRMMEVLDGWLARDKLARMEQTLQIPPQPLAKPPAPWTQPQLAVAAQERPLSPYQARPSDSWSQS</sequence>
<protein>
    <submittedName>
        <fullName evidence="2">Uncharacterized protein</fullName>
    </submittedName>
</protein>
<evidence type="ECO:0000313" key="2">
    <source>
        <dbReference type="EMBL" id="PLW38459.1"/>
    </source>
</evidence>
<reference evidence="2 3" key="1">
    <citation type="submission" date="2017-11" db="EMBL/GenBank/DDBJ databases">
        <title>De novo assembly and phasing of dikaryotic genomes from two isolates of Puccinia coronata f. sp. avenae, the causal agent of oat crown rust.</title>
        <authorList>
            <person name="Miller M.E."/>
            <person name="Zhang Y."/>
            <person name="Omidvar V."/>
            <person name="Sperschneider J."/>
            <person name="Schwessinger B."/>
            <person name="Raley C."/>
            <person name="Palmer J.M."/>
            <person name="Garnica D."/>
            <person name="Upadhyaya N."/>
            <person name="Rathjen J."/>
            <person name="Taylor J.M."/>
            <person name="Park R.F."/>
            <person name="Dodds P.N."/>
            <person name="Hirsch C.D."/>
            <person name="Kianian S.F."/>
            <person name="Figueroa M."/>
        </authorList>
    </citation>
    <scope>NUCLEOTIDE SEQUENCE [LARGE SCALE GENOMIC DNA]</scope>
    <source>
        <strain evidence="2">12SD80</strain>
    </source>
</reference>
<feature type="compositionally biased region" description="Polar residues" evidence="1">
    <location>
        <begin position="1"/>
        <end position="16"/>
    </location>
</feature>
<feature type="compositionally biased region" description="Polar residues" evidence="1">
    <location>
        <begin position="24"/>
        <end position="33"/>
    </location>
</feature>
<evidence type="ECO:0000256" key="1">
    <source>
        <dbReference type="SAM" id="MobiDB-lite"/>
    </source>
</evidence>
<feature type="region of interest" description="Disordered" evidence="1">
    <location>
        <begin position="1"/>
        <end position="33"/>
    </location>
</feature>
<feature type="region of interest" description="Disordered" evidence="1">
    <location>
        <begin position="169"/>
        <end position="201"/>
    </location>
</feature>
<organism evidence="2 3">
    <name type="scientific">Puccinia coronata f. sp. avenae</name>
    <dbReference type="NCBI Taxonomy" id="200324"/>
    <lineage>
        <taxon>Eukaryota</taxon>
        <taxon>Fungi</taxon>
        <taxon>Dikarya</taxon>
        <taxon>Basidiomycota</taxon>
        <taxon>Pucciniomycotina</taxon>
        <taxon>Pucciniomycetes</taxon>
        <taxon>Pucciniales</taxon>
        <taxon>Pucciniaceae</taxon>
        <taxon>Puccinia</taxon>
    </lineage>
</organism>
<proteinExistence type="predicted"/>
<evidence type="ECO:0000313" key="3">
    <source>
        <dbReference type="Proteomes" id="UP000235392"/>
    </source>
</evidence>